<dbReference type="Pfam" id="PF00089">
    <property type="entry name" value="Trypsin"/>
    <property type="match status" value="1"/>
</dbReference>
<evidence type="ECO:0000313" key="4">
    <source>
        <dbReference type="Proteomes" id="UP000199137"/>
    </source>
</evidence>
<dbReference type="GO" id="GO:0004252">
    <property type="term" value="F:serine-type endopeptidase activity"/>
    <property type="evidence" value="ECO:0007669"/>
    <property type="project" value="InterPro"/>
</dbReference>
<dbReference type="SUPFAM" id="SSF50494">
    <property type="entry name" value="Trypsin-like serine proteases"/>
    <property type="match status" value="1"/>
</dbReference>
<protein>
    <submittedName>
        <fullName evidence="3">Trypsin</fullName>
    </submittedName>
</protein>
<sequence>MLAAGLAAGLAAPASAIVGGHRAQRNIAGIGALIYNHNNVPDWDTCGAHALNTGDDGTRWLVTAAHCVTVMPGPDSTQVRSMSDDGKARYDVFRRAAEKAGKHTGALGFSPRPAPGMHSTPEDPATWRFAYGNVNRFEAKTAKVKRFIVPPEWAWGEKTESGDVWDQAVIELEHPIRVEGALVAPVLPWAPVTIQGWGKETREPESWHGPLGPWLNETDVRLTAHAQCAGGIDAIGADEVCLGQTPDRRGPCMGDSGGGGSQRLGPVRVLTMLVSRGLVATCGTASVATALWAHGRWILQQIHAADPQTRVATADPNLIRAAAPPAQTEFALAG</sequence>
<dbReference type="InterPro" id="IPR009003">
    <property type="entry name" value="Peptidase_S1_PA"/>
</dbReference>
<gene>
    <name evidence="3" type="ORF">SAMN05421854_11066</name>
</gene>
<organism evidence="3 4">
    <name type="scientific">Amycolatopsis rubida</name>
    <dbReference type="NCBI Taxonomy" id="112413"/>
    <lineage>
        <taxon>Bacteria</taxon>
        <taxon>Bacillati</taxon>
        <taxon>Actinomycetota</taxon>
        <taxon>Actinomycetes</taxon>
        <taxon>Pseudonocardiales</taxon>
        <taxon>Pseudonocardiaceae</taxon>
        <taxon>Amycolatopsis</taxon>
    </lineage>
</organism>
<dbReference type="EMBL" id="FOWC01000010">
    <property type="protein sequence ID" value="SFQ27691.1"/>
    <property type="molecule type" value="Genomic_DNA"/>
</dbReference>
<dbReference type="SMART" id="SM00020">
    <property type="entry name" value="Tryp_SPc"/>
    <property type="match status" value="1"/>
</dbReference>
<feature type="domain" description="Peptidase S1" evidence="2">
    <location>
        <begin position="17"/>
        <end position="303"/>
    </location>
</feature>
<keyword evidence="1" id="KW-1015">Disulfide bond</keyword>
<dbReference type="InterPro" id="IPR018114">
    <property type="entry name" value="TRYPSIN_HIS"/>
</dbReference>
<dbReference type="GO" id="GO:0006508">
    <property type="term" value="P:proteolysis"/>
    <property type="evidence" value="ECO:0007669"/>
    <property type="project" value="InterPro"/>
</dbReference>
<dbReference type="STRING" id="112413.SAMN05421854_11066"/>
<name>A0A1I5X734_9PSEU</name>
<evidence type="ECO:0000313" key="3">
    <source>
        <dbReference type="EMBL" id="SFQ27691.1"/>
    </source>
</evidence>
<proteinExistence type="predicted"/>
<dbReference type="InterPro" id="IPR043504">
    <property type="entry name" value="Peptidase_S1_PA_chymotrypsin"/>
</dbReference>
<dbReference type="InterPro" id="IPR051487">
    <property type="entry name" value="Ser/Thr_Proteases_Immune/Dev"/>
</dbReference>
<dbReference type="Gene3D" id="2.40.10.10">
    <property type="entry name" value="Trypsin-like serine proteases"/>
    <property type="match status" value="1"/>
</dbReference>
<dbReference type="Proteomes" id="UP000199137">
    <property type="component" value="Unassembled WGS sequence"/>
</dbReference>
<dbReference type="PROSITE" id="PS50240">
    <property type="entry name" value="TRYPSIN_DOM"/>
    <property type="match status" value="1"/>
</dbReference>
<accession>A0A1I5X734</accession>
<dbReference type="PROSITE" id="PS00134">
    <property type="entry name" value="TRYPSIN_HIS"/>
    <property type="match status" value="1"/>
</dbReference>
<evidence type="ECO:0000259" key="2">
    <source>
        <dbReference type="PROSITE" id="PS50240"/>
    </source>
</evidence>
<dbReference type="InterPro" id="IPR001254">
    <property type="entry name" value="Trypsin_dom"/>
</dbReference>
<dbReference type="PANTHER" id="PTHR24256">
    <property type="entry name" value="TRYPTASE-RELATED"/>
    <property type="match status" value="1"/>
</dbReference>
<dbReference type="AlphaFoldDB" id="A0A1I5X734"/>
<reference evidence="3 4" key="1">
    <citation type="submission" date="2016-10" db="EMBL/GenBank/DDBJ databases">
        <authorList>
            <person name="de Groot N.N."/>
        </authorList>
    </citation>
    <scope>NUCLEOTIDE SEQUENCE [LARGE SCALE GENOMIC DNA]</scope>
    <source>
        <strain evidence="3 4">DSM 44637</strain>
    </source>
</reference>
<evidence type="ECO:0000256" key="1">
    <source>
        <dbReference type="ARBA" id="ARBA00023157"/>
    </source>
</evidence>